<proteinExistence type="predicted"/>
<dbReference type="EMBL" id="JAGTJR010000041">
    <property type="protein sequence ID" value="KAH7032194.1"/>
    <property type="molecule type" value="Genomic_DNA"/>
</dbReference>
<evidence type="ECO:0000313" key="2">
    <source>
        <dbReference type="EMBL" id="KAH7032194.1"/>
    </source>
</evidence>
<comment type="caution">
    <text evidence="2">The sequence shown here is derived from an EMBL/GenBank/DDBJ whole genome shotgun (WGS) entry which is preliminary data.</text>
</comment>
<dbReference type="Proteomes" id="UP000774617">
    <property type="component" value="Unassembled WGS sequence"/>
</dbReference>
<feature type="region of interest" description="Disordered" evidence="1">
    <location>
        <begin position="1"/>
        <end position="29"/>
    </location>
</feature>
<accession>A0ABQ8FZT0</accession>
<sequence>MPATGDESDGAPSMAERKRTARRGGQRLSLWRVLARPSSRRSNWRRRRAAKRRHRWQRRAMPALGLSGFPTKQWPSMCTTTRAGRRKACAKARNERDASARRSARRLYLHAPPKRIERHFRELRDGGGRSTCATPSALPELLKSVWETCCFCARLEELLS</sequence>
<gene>
    <name evidence="2" type="ORF">B0J12DRAFT_309056</name>
</gene>
<protein>
    <submittedName>
        <fullName evidence="2">Uncharacterized protein</fullName>
    </submittedName>
</protein>
<name>A0ABQ8FZT0_9PEZI</name>
<keyword evidence="3" id="KW-1185">Reference proteome</keyword>
<evidence type="ECO:0000256" key="1">
    <source>
        <dbReference type="SAM" id="MobiDB-lite"/>
    </source>
</evidence>
<organism evidence="2 3">
    <name type="scientific">Macrophomina phaseolina</name>
    <dbReference type="NCBI Taxonomy" id="35725"/>
    <lineage>
        <taxon>Eukaryota</taxon>
        <taxon>Fungi</taxon>
        <taxon>Dikarya</taxon>
        <taxon>Ascomycota</taxon>
        <taxon>Pezizomycotina</taxon>
        <taxon>Dothideomycetes</taxon>
        <taxon>Dothideomycetes incertae sedis</taxon>
        <taxon>Botryosphaeriales</taxon>
        <taxon>Botryosphaeriaceae</taxon>
        <taxon>Macrophomina</taxon>
    </lineage>
</organism>
<reference evidence="2 3" key="1">
    <citation type="journal article" date="2021" name="Nat. Commun.">
        <title>Genetic determinants of endophytism in the Arabidopsis root mycobiome.</title>
        <authorList>
            <person name="Mesny F."/>
            <person name="Miyauchi S."/>
            <person name="Thiergart T."/>
            <person name="Pickel B."/>
            <person name="Atanasova L."/>
            <person name="Karlsson M."/>
            <person name="Huettel B."/>
            <person name="Barry K.W."/>
            <person name="Haridas S."/>
            <person name="Chen C."/>
            <person name="Bauer D."/>
            <person name="Andreopoulos W."/>
            <person name="Pangilinan J."/>
            <person name="LaButti K."/>
            <person name="Riley R."/>
            <person name="Lipzen A."/>
            <person name="Clum A."/>
            <person name="Drula E."/>
            <person name="Henrissat B."/>
            <person name="Kohler A."/>
            <person name="Grigoriev I.V."/>
            <person name="Martin F.M."/>
            <person name="Hacquard S."/>
        </authorList>
    </citation>
    <scope>NUCLEOTIDE SEQUENCE [LARGE SCALE GENOMIC DNA]</scope>
    <source>
        <strain evidence="2 3">MPI-SDFR-AT-0080</strain>
    </source>
</reference>
<evidence type="ECO:0000313" key="3">
    <source>
        <dbReference type="Proteomes" id="UP000774617"/>
    </source>
</evidence>